<dbReference type="InterPro" id="IPR005174">
    <property type="entry name" value="KIB1-4_b-propeller"/>
</dbReference>
<gene>
    <name evidence="3" type="ORF">HU200_061047</name>
</gene>
<dbReference type="Pfam" id="PF03478">
    <property type="entry name" value="Beta-prop_KIB1-4"/>
    <property type="match status" value="1"/>
</dbReference>
<keyword evidence="4" id="KW-1185">Reference proteome</keyword>
<dbReference type="OrthoDB" id="692598at2759"/>
<evidence type="ECO:0008006" key="5">
    <source>
        <dbReference type="Google" id="ProtNLM"/>
    </source>
</evidence>
<dbReference type="SUPFAM" id="SSF81383">
    <property type="entry name" value="F-box domain"/>
    <property type="match status" value="1"/>
</dbReference>
<feature type="domain" description="KIB1-4 beta-propeller" evidence="2">
    <location>
        <begin position="62"/>
        <end position="348"/>
    </location>
</feature>
<dbReference type="CDD" id="cd09917">
    <property type="entry name" value="F-box_SF"/>
    <property type="match status" value="1"/>
</dbReference>
<dbReference type="Pfam" id="PF00646">
    <property type="entry name" value="F-box"/>
    <property type="match status" value="1"/>
</dbReference>
<feature type="domain" description="F-box" evidence="1">
    <location>
        <begin position="13"/>
        <end position="49"/>
    </location>
</feature>
<evidence type="ECO:0000259" key="2">
    <source>
        <dbReference type="Pfam" id="PF03478"/>
    </source>
</evidence>
<dbReference type="InterPro" id="IPR001810">
    <property type="entry name" value="F-box_dom"/>
</dbReference>
<dbReference type="PANTHER" id="PTHR33110:SF111">
    <property type="entry name" value="DUF295 DOMAIN-CONTAINING PROTEIN"/>
    <property type="match status" value="1"/>
</dbReference>
<dbReference type="InterPro" id="IPR036047">
    <property type="entry name" value="F-box-like_dom_sf"/>
</dbReference>
<proteinExistence type="predicted"/>
<dbReference type="EMBL" id="JACEFO010002584">
    <property type="protein sequence ID" value="KAF8655601.1"/>
    <property type="molecule type" value="Genomic_DNA"/>
</dbReference>
<protein>
    <recommendedName>
        <fullName evidence="5">DUF295 domain-containing protein</fullName>
    </recommendedName>
</protein>
<evidence type="ECO:0000313" key="4">
    <source>
        <dbReference type="Proteomes" id="UP000636709"/>
    </source>
</evidence>
<name>A0A835AFJ5_9POAL</name>
<accession>A0A835AFJ5</accession>
<dbReference type="AlphaFoldDB" id="A0A835AFJ5"/>
<dbReference type="PANTHER" id="PTHR33110">
    <property type="entry name" value="F-BOX/KELCH-REPEAT PROTEIN-RELATED"/>
    <property type="match status" value="1"/>
</dbReference>
<evidence type="ECO:0000313" key="3">
    <source>
        <dbReference type="EMBL" id="KAF8655601.1"/>
    </source>
</evidence>
<dbReference type="Proteomes" id="UP000636709">
    <property type="component" value="Unassembled WGS sequence"/>
</dbReference>
<dbReference type="Gene3D" id="1.20.1280.50">
    <property type="match status" value="1"/>
</dbReference>
<sequence length="407" mass="45262">MAEAMPDPPQLSWSDIPLDLAVLVLRRLPAHVDRVRFAAVCPQWRSAARQGLPLPRPLPLLALQDGTVYSLPSAEPFRLPACAGYRDACGGNWLFFSGEEGCFLRDPLSNATVTLPALSRVRLQYADDEARSLAWMDNNIDKDLDMRKVLFCSPHLIAALVRVRHLPRIALCKPGAASWWSVFVETRPPMFSDIAFHQGKLYGFDYIRSDLCAIDICVDNNTDDPSISGIRRVIEGTSIIAATLVDDFVVINTVYLVESSGALLMVKRGMYGIVKPASPDEEDGTVYPNGRNEFEVFQADFERSKWTESATIGLDQVLFLRRRCSRSVPVSQKEIPGNCIAFFENDDDDDTVWSVVSIRGHGKVDSKTSEVIHWKATHSSGNQDLTISFEMSISFEISGSTSLLEML</sequence>
<evidence type="ECO:0000259" key="1">
    <source>
        <dbReference type="Pfam" id="PF00646"/>
    </source>
</evidence>
<comment type="caution">
    <text evidence="3">The sequence shown here is derived from an EMBL/GenBank/DDBJ whole genome shotgun (WGS) entry which is preliminary data.</text>
</comment>
<organism evidence="3 4">
    <name type="scientific">Digitaria exilis</name>
    <dbReference type="NCBI Taxonomy" id="1010633"/>
    <lineage>
        <taxon>Eukaryota</taxon>
        <taxon>Viridiplantae</taxon>
        <taxon>Streptophyta</taxon>
        <taxon>Embryophyta</taxon>
        <taxon>Tracheophyta</taxon>
        <taxon>Spermatophyta</taxon>
        <taxon>Magnoliopsida</taxon>
        <taxon>Liliopsida</taxon>
        <taxon>Poales</taxon>
        <taxon>Poaceae</taxon>
        <taxon>PACMAD clade</taxon>
        <taxon>Panicoideae</taxon>
        <taxon>Panicodae</taxon>
        <taxon>Paniceae</taxon>
        <taxon>Anthephorinae</taxon>
        <taxon>Digitaria</taxon>
    </lineage>
</organism>
<reference evidence="3" key="1">
    <citation type="submission" date="2020-07" db="EMBL/GenBank/DDBJ databases">
        <title>Genome sequence and genetic diversity analysis of an under-domesticated orphan crop, white fonio (Digitaria exilis).</title>
        <authorList>
            <person name="Bennetzen J.L."/>
            <person name="Chen S."/>
            <person name="Ma X."/>
            <person name="Wang X."/>
            <person name="Yssel A.E.J."/>
            <person name="Chaluvadi S.R."/>
            <person name="Johnson M."/>
            <person name="Gangashetty P."/>
            <person name="Hamidou F."/>
            <person name="Sanogo M.D."/>
            <person name="Zwaenepoel A."/>
            <person name="Wallace J."/>
            <person name="Van De Peer Y."/>
            <person name="Van Deynze A."/>
        </authorList>
    </citation>
    <scope>NUCLEOTIDE SEQUENCE</scope>
    <source>
        <tissue evidence="3">Leaves</tissue>
    </source>
</reference>